<dbReference type="InterPro" id="IPR000915">
    <property type="entry name" value="60S_ribosomal_eL6"/>
</dbReference>
<evidence type="ECO:0000313" key="6">
    <source>
        <dbReference type="Proteomes" id="UP000507163"/>
    </source>
</evidence>
<dbReference type="PANTHER" id="PTHR10715">
    <property type="entry name" value="60S RIBOSOMAL PROTEIN L6"/>
    <property type="match status" value="1"/>
</dbReference>
<evidence type="ECO:0000313" key="5">
    <source>
        <dbReference type="EMBL" id="SCM05955.1"/>
    </source>
</evidence>
<dbReference type="GO" id="GO:0003735">
    <property type="term" value="F:structural constituent of ribosome"/>
    <property type="evidence" value="ECO:0007669"/>
    <property type="project" value="InterPro"/>
</dbReference>
<feature type="region of interest" description="Disordered" evidence="4">
    <location>
        <begin position="1"/>
        <end position="20"/>
    </location>
</feature>
<name>A0A1C6XMJ8_PLACU</name>
<dbReference type="GO" id="GO:0003723">
    <property type="term" value="F:RNA binding"/>
    <property type="evidence" value="ECO:0007669"/>
    <property type="project" value="TreeGrafter"/>
</dbReference>
<evidence type="ECO:0000256" key="4">
    <source>
        <dbReference type="SAM" id="MobiDB-lite"/>
    </source>
</evidence>
<dbReference type="AlphaFoldDB" id="A0A1C6XMJ8"/>
<comment type="similarity">
    <text evidence="1">Belongs to the eukaryotic ribosomal protein eL6 family.</text>
</comment>
<dbReference type="Gene3D" id="2.30.30.30">
    <property type="match status" value="1"/>
</dbReference>
<evidence type="ECO:0000256" key="3">
    <source>
        <dbReference type="ARBA" id="ARBA00023274"/>
    </source>
</evidence>
<accession>A0A1C6XMJ8</accession>
<dbReference type="PANTHER" id="PTHR10715:SF0">
    <property type="entry name" value="LARGE RIBOSOMAL SUBUNIT PROTEIN EL6"/>
    <property type="match status" value="1"/>
</dbReference>
<keyword evidence="2 5" id="KW-0689">Ribosomal protein</keyword>
<dbReference type="InterPro" id="IPR008991">
    <property type="entry name" value="Translation_prot_SH3-like_sf"/>
</dbReference>
<dbReference type="Pfam" id="PF01159">
    <property type="entry name" value="Ribosomal_L6e"/>
    <property type="match status" value="1"/>
</dbReference>
<dbReference type="Proteomes" id="UP000507163">
    <property type="component" value="Chromosome 13"/>
</dbReference>
<evidence type="ECO:0000256" key="2">
    <source>
        <dbReference type="ARBA" id="ARBA00022980"/>
    </source>
</evidence>
<dbReference type="InterPro" id="IPR041997">
    <property type="entry name" value="Ribosomal_eL6_KOW"/>
</dbReference>
<reference evidence="5 6" key="1">
    <citation type="submission" date="2016-08" db="EMBL/GenBank/DDBJ databases">
        <authorList>
            <consortium name="Pathogen Informatics"/>
        </authorList>
    </citation>
    <scope>NUCLEOTIDE SEQUENCE [LARGE SCALE GENOMIC DNA]</scope>
    <source>
        <strain evidence="5 6">AJ</strain>
    </source>
</reference>
<dbReference type="SUPFAM" id="SSF50104">
    <property type="entry name" value="Translation proteins SH3-like domain"/>
    <property type="match status" value="1"/>
</dbReference>
<protein>
    <submittedName>
        <fullName evidence="5">60S ribosomal protein L6-2, putative</fullName>
    </submittedName>
</protein>
<dbReference type="EMBL" id="LT608179">
    <property type="protein sequence ID" value="SCM05955.1"/>
    <property type="molecule type" value="Genomic_DNA"/>
</dbReference>
<keyword evidence="3" id="KW-0687">Ribonucleoprotein</keyword>
<organism evidence="5 6">
    <name type="scientific">Plasmodium chabaudi chabaudi</name>
    <dbReference type="NCBI Taxonomy" id="31271"/>
    <lineage>
        <taxon>Eukaryota</taxon>
        <taxon>Sar</taxon>
        <taxon>Alveolata</taxon>
        <taxon>Apicomplexa</taxon>
        <taxon>Aconoidasida</taxon>
        <taxon>Haemosporida</taxon>
        <taxon>Plasmodiidae</taxon>
        <taxon>Plasmodium</taxon>
        <taxon>Plasmodium (Vinckeia)</taxon>
    </lineage>
</organism>
<dbReference type="InterPro" id="IPR014722">
    <property type="entry name" value="Rib_uL2_dom2"/>
</dbReference>
<evidence type="ECO:0000256" key="1">
    <source>
        <dbReference type="ARBA" id="ARBA00010592"/>
    </source>
</evidence>
<dbReference type="GO" id="GO:0022625">
    <property type="term" value="C:cytosolic large ribosomal subunit"/>
    <property type="evidence" value="ECO:0007669"/>
    <property type="project" value="TreeGrafter"/>
</dbReference>
<gene>
    <name evidence="5" type="ORF">PCHAJ_000405100</name>
</gene>
<sequence>MAKITKSTKSSKETKSVVPATGDKKNALKHYVIKGQKKILTPVRAKKTISKKHYGRKLASKKKFVVQRKMRSSIQVGKVAIILTGKHMGKRCIITKVLKSGLLAVVGPYEVNGVPLKRVDPRYLIVTSTNIFDFNNLSQVKEKFIQSAERINDEMFIKSMDVKKRQKKLLKNKNESLFMNDVIQKIKEIRDSDPKMKKIKLLQKELGDLLKPEISKDKMFKSYIKSKFTLRNNMSFHNMNF</sequence>
<dbReference type="GO" id="GO:0000027">
    <property type="term" value="P:ribosomal large subunit assembly"/>
    <property type="evidence" value="ECO:0007669"/>
    <property type="project" value="TreeGrafter"/>
</dbReference>
<dbReference type="CDD" id="cd13156">
    <property type="entry name" value="KOW_RPL6"/>
    <property type="match status" value="1"/>
</dbReference>
<proteinExistence type="inferred from homology"/>
<dbReference type="GO" id="GO:0002181">
    <property type="term" value="P:cytoplasmic translation"/>
    <property type="evidence" value="ECO:0007669"/>
    <property type="project" value="TreeGrafter"/>
</dbReference>